<gene>
    <name evidence="1" type="ORF">HZT40_08975</name>
</gene>
<name>A0A7L6ARJ4_9GAMM</name>
<reference evidence="1" key="1">
    <citation type="submission" date="2020-06" db="EMBL/GenBank/DDBJ databases">
        <title>Analysis procedures for assessing recovery of high quality, complete, closed genomes from Nanopore long read metagenome sequencing.</title>
        <authorList>
            <person name="Bessarab I."/>
            <person name="Arumugam K."/>
            <person name="Haryono M."/>
            <person name="Liu X."/>
            <person name="Roy S."/>
            <person name="Zuniga-Montanez R.E."/>
            <person name="Qiu G."/>
            <person name="Drautz-Moses D.I."/>
            <person name="Law Y.Y."/>
            <person name="Wuertz S."/>
            <person name="Lauro F.M."/>
            <person name="Huson D.H."/>
            <person name="Williams R.B."/>
        </authorList>
    </citation>
    <scope>NUCLEOTIDE SEQUENCE [LARGE SCALE GENOMIC DNA]</scope>
    <source>
        <strain evidence="1">SSD2</strain>
    </source>
</reference>
<protein>
    <submittedName>
        <fullName evidence="1">Uncharacterized protein</fullName>
    </submittedName>
</protein>
<keyword evidence="2" id="KW-1185">Reference proteome</keyword>
<organism evidence="1 2">
    <name type="scientific">Candidatus Thiothrix singaporensis</name>
    <dbReference type="NCBI Taxonomy" id="2799669"/>
    <lineage>
        <taxon>Bacteria</taxon>
        <taxon>Pseudomonadati</taxon>
        <taxon>Pseudomonadota</taxon>
        <taxon>Gammaproteobacteria</taxon>
        <taxon>Thiotrichales</taxon>
        <taxon>Thiotrichaceae</taxon>
        <taxon>Thiothrix</taxon>
    </lineage>
</organism>
<sequence length="439" mass="49223">MAKIDGGGHGIGRADGIYDNDYLWSIDPDWLTVLANTVLANNGSAQNDAVIAAIGRFLGLDLQQFVPKDPQYWLEAQDAGYRYVFYRRELGNNQDDEYYVLCNMPKLGSRVPLHYFRKVAFGQNNLLSRKVIKDIEQSGNRPYPHDVNPVFQDGVREFGISLPLAFSLDGNRQQFNADKHQFSVIKNRGNPLTTNPRLRKNAGAVMSAIRPYCPVPLNAGNAYLASSELVQTVVAPKAPPASATALAFFQQARRTEAKQVVTDQEWCHLRGHGDGGEERVGNFVAGSNHCNTEQLAIESAQRQTTHAGQADYRLFTTAYLLPDDSMNAVNGQSYLAVDTHYLQRAYVDKPAGDPTVQHDLNRTAANAPIAAFIRYRIYRHDGQQRHKLFEHLFEGQNEFFDKNQYNILQFAVRWSLDEAGVKAELEAFVEEIQQQAGQV</sequence>
<evidence type="ECO:0000313" key="1">
    <source>
        <dbReference type="EMBL" id="QLQ31702.1"/>
    </source>
</evidence>
<proteinExistence type="predicted"/>
<evidence type="ECO:0000313" key="2">
    <source>
        <dbReference type="Proteomes" id="UP000510621"/>
    </source>
</evidence>
<dbReference type="AlphaFoldDB" id="A0A7L6ARJ4"/>
<dbReference type="EMBL" id="CP059265">
    <property type="protein sequence ID" value="QLQ31702.1"/>
    <property type="molecule type" value="Genomic_DNA"/>
</dbReference>
<dbReference type="Proteomes" id="UP000510621">
    <property type="component" value="Chromosome"/>
</dbReference>
<dbReference type="KEGG" id="this:HZT40_08975"/>
<accession>A0A7L6ARJ4</accession>